<dbReference type="InterPro" id="IPR016461">
    <property type="entry name" value="COMT-like"/>
</dbReference>
<dbReference type="InterPro" id="IPR036388">
    <property type="entry name" value="WH-like_DNA-bd_sf"/>
</dbReference>
<name>A0A426ZUS5_ENSVE</name>
<sequence length="189" mass="20558">MEFFCSSWNYEFGWRGGHRWHSGYRGAVAEGVHRRRDGIQKLLPILLSLGIAGDKKKEGAADNGKKEGGRRKEHTLWALFVGVTKIERMIVLPITVKAVVELELLEIIVKAGPGAKPSPADVVSRMPTENPEAVAMVDRILCLLAAHGIVSCSVVIGNDGHPSCKYGTAPVCKYLTKNEDDVSLAPLSL</sequence>
<evidence type="ECO:0000256" key="3">
    <source>
        <dbReference type="ARBA" id="ARBA00022691"/>
    </source>
</evidence>
<dbReference type="GO" id="GO:0008168">
    <property type="term" value="F:methyltransferase activity"/>
    <property type="evidence" value="ECO:0007669"/>
    <property type="project" value="UniProtKB-KW"/>
</dbReference>
<dbReference type="GO" id="GO:0032259">
    <property type="term" value="P:methylation"/>
    <property type="evidence" value="ECO:0007669"/>
    <property type="project" value="UniProtKB-KW"/>
</dbReference>
<evidence type="ECO:0000256" key="1">
    <source>
        <dbReference type="ARBA" id="ARBA00022603"/>
    </source>
</evidence>
<dbReference type="Pfam" id="PF08100">
    <property type="entry name" value="Dimerisation"/>
    <property type="match status" value="1"/>
</dbReference>
<dbReference type="FunFam" id="1.10.10.10:FF:000357">
    <property type="entry name" value="Caffeic acid 3-O-methyltransferase"/>
    <property type="match status" value="1"/>
</dbReference>
<proteinExistence type="predicted"/>
<dbReference type="GO" id="GO:0046983">
    <property type="term" value="F:protein dimerization activity"/>
    <property type="evidence" value="ECO:0007669"/>
    <property type="project" value="InterPro"/>
</dbReference>
<dbReference type="EMBL" id="AMZH03004932">
    <property type="protein sequence ID" value="RRT67727.1"/>
    <property type="molecule type" value="Genomic_DNA"/>
</dbReference>
<dbReference type="SUPFAM" id="SSF46785">
    <property type="entry name" value="Winged helix' DNA-binding domain"/>
    <property type="match status" value="1"/>
</dbReference>
<dbReference type="Proteomes" id="UP000287651">
    <property type="component" value="Unassembled WGS sequence"/>
</dbReference>
<dbReference type="AlphaFoldDB" id="A0A426ZUS5"/>
<dbReference type="PANTHER" id="PTHR11746">
    <property type="entry name" value="O-METHYLTRANSFERASE"/>
    <property type="match status" value="1"/>
</dbReference>
<dbReference type="InterPro" id="IPR036390">
    <property type="entry name" value="WH_DNA-bd_sf"/>
</dbReference>
<protein>
    <recommendedName>
        <fullName evidence="4">O-methyltransferase dimerisation domain-containing protein</fullName>
    </recommendedName>
</protein>
<keyword evidence="2" id="KW-0808">Transferase</keyword>
<evidence type="ECO:0000259" key="4">
    <source>
        <dbReference type="Pfam" id="PF08100"/>
    </source>
</evidence>
<reference evidence="5 6" key="1">
    <citation type="journal article" date="2014" name="Agronomy (Basel)">
        <title>A Draft Genome Sequence for Ensete ventricosum, the Drought-Tolerant Tree Against Hunger.</title>
        <authorList>
            <person name="Harrison J."/>
            <person name="Moore K.A."/>
            <person name="Paszkiewicz K."/>
            <person name="Jones T."/>
            <person name="Grant M."/>
            <person name="Ambacheew D."/>
            <person name="Muzemil S."/>
            <person name="Studholme D.J."/>
        </authorList>
    </citation>
    <scope>NUCLEOTIDE SEQUENCE [LARGE SCALE GENOMIC DNA]</scope>
</reference>
<keyword evidence="3" id="KW-0949">S-adenosyl-L-methionine</keyword>
<evidence type="ECO:0000313" key="6">
    <source>
        <dbReference type="Proteomes" id="UP000287651"/>
    </source>
</evidence>
<accession>A0A426ZUS5</accession>
<organism evidence="5 6">
    <name type="scientific">Ensete ventricosum</name>
    <name type="common">Abyssinian banana</name>
    <name type="synonym">Musa ensete</name>
    <dbReference type="NCBI Taxonomy" id="4639"/>
    <lineage>
        <taxon>Eukaryota</taxon>
        <taxon>Viridiplantae</taxon>
        <taxon>Streptophyta</taxon>
        <taxon>Embryophyta</taxon>
        <taxon>Tracheophyta</taxon>
        <taxon>Spermatophyta</taxon>
        <taxon>Magnoliopsida</taxon>
        <taxon>Liliopsida</taxon>
        <taxon>Zingiberales</taxon>
        <taxon>Musaceae</taxon>
        <taxon>Ensete</taxon>
    </lineage>
</organism>
<evidence type="ECO:0000313" key="5">
    <source>
        <dbReference type="EMBL" id="RRT67727.1"/>
    </source>
</evidence>
<feature type="domain" description="O-methyltransferase dimerisation" evidence="4">
    <location>
        <begin position="90"/>
        <end position="177"/>
    </location>
</feature>
<evidence type="ECO:0000256" key="2">
    <source>
        <dbReference type="ARBA" id="ARBA00022679"/>
    </source>
</evidence>
<keyword evidence="1" id="KW-0489">Methyltransferase</keyword>
<dbReference type="Gene3D" id="1.10.10.10">
    <property type="entry name" value="Winged helix-like DNA-binding domain superfamily/Winged helix DNA-binding domain"/>
    <property type="match status" value="1"/>
</dbReference>
<comment type="caution">
    <text evidence="5">The sequence shown here is derived from an EMBL/GenBank/DDBJ whole genome shotgun (WGS) entry which is preliminary data.</text>
</comment>
<dbReference type="InterPro" id="IPR012967">
    <property type="entry name" value="COMT_dimerisation"/>
</dbReference>
<gene>
    <name evidence="5" type="ORF">B296_00000800</name>
</gene>